<accession>H1VY84</accession>
<proteinExistence type="predicted"/>
<reference evidence="3" key="1">
    <citation type="journal article" date="2012" name="Nat. Genet.">
        <title>Lifestyle transitions in plant pathogenic Colletotrichum fungi deciphered by genome and transcriptome analyses.</title>
        <authorList>
            <person name="O'Connell R.J."/>
            <person name="Thon M.R."/>
            <person name="Hacquard S."/>
            <person name="Amyotte S.G."/>
            <person name="Kleemann J."/>
            <person name="Torres M.F."/>
            <person name="Damm U."/>
            <person name="Buiate E.A."/>
            <person name="Epstein L."/>
            <person name="Alkan N."/>
            <person name="Altmueller J."/>
            <person name="Alvarado-Balderrama L."/>
            <person name="Bauser C.A."/>
            <person name="Becker C."/>
            <person name="Birren B.W."/>
            <person name="Chen Z."/>
            <person name="Choi J."/>
            <person name="Crouch J.A."/>
            <person name="Duvick J.P."/>
            <person name="Farman M.A."/>
            <person name="Gan P."/>
            <person name="Heiman D."/>
            <person name="Henrissat B."/>
            <person name="Howard R.J."/>
            <person name="Kabbage M."/>
            <person name="Koch C."/>
            <person name="Kracher B."/>
            <person name="Kubo Y."/>
            <person name="Law A.D."/>
            <person name="Lebrun M.-H."/>
            <person name="Lee Y.-H."/>
            <person name="Miyara I."/>
            <person name="Moore N."/>
            <person name="Neumann U."/>
            <person name="Nordstroem K."/>
            <person name="Panaccione D.G."/>
            <person name="Panstruga R."/>
            <person name="Place M."/>
            <person name="Proctor R.H."/>
            <person name="Prusky D."/>
            <person name="Rech G."/>
            <person name="Reinhardt R."/>
            <person name="Rollins J.A."/>
            <person name="Rounsley S."/>
            <person name="Schardl C.L."/>
            <person name="Schwartz D.C."/>
            <person name="Shenoy N."/>
            <person name="Shirasu K."/>
            <person name="Sikhakolli U.R."/>
            <person name="Stueber K."/>
            <person name="Sukno S.A."/>
            <person name="Sweigard J.A."/>
            <person name="Takano Y."/>
            <person name="Takahara H."/>
            <person name="Trail F."/>
            <person name="van der Does H.C."/>
            <person name="Voll L.M."/>
            <person name="Will I."/>
            <person name="Young S."/>
            <person name="Zeng Q."/>
            <person name="Zhang J."/>
            <person name="Zhou S."/>
            <person name="Dickman M.B."/>
            <person name="Schulze-Lefert P."/>
            <person name="Ver Loren van Themaat E."/>
            <person name="Ma L.-J."/>
            <person name="Vaillancourt L.J."/>
        </authorList>
    </citation>
    <scope>NUCLEOTIDE SEQUENCE [LARGE SCALE GENOMIC DNA]</scope>
    <source>
        <strain evidence="3">IMI 349063</strain>
    </source>
</reference>
<feature type="region of interest" description="Disordered" evidence="1">
    <location>
        <begin position="40"/>
        <end position="62"/>
    </location>
</feature>
<dbReference type="Proteomes" id="UP000007174">
    <property type="component" value="Unassembled WGS sequence"/>
</dbReference>
<protein>
    <submittedName>
        <fullName evidence="2">Uncharacterized protein</fullName>
    </submittedName>
</protein>
<evidence type="ECO:0000256" key="1">
    <source>
        <dbReference type="SAM" id="MobiDB-lite"/>
    </source>
</evidence>
<organism evidence="2 3">
    <name type="scientific">Colletotrichum higginsianum (strain IMI 349063)</name>
    <name type="common">Crucifer anthracnose fungus</name>
    <dbReference type="NCBI Taxonomy" id="759273"/>
    <lineage>
        <taxon>Eukaryota</taxon>
        <taxon>Fungi</taxon>
        <taxon>Dikarya</taxon>
        <taxon>Ascomycota</taxon>
        <taxon>Pezizomycotina</taxon>
        <taxon>Sordariomycetes</taxon>
        <taxon>Hypocreomycetidae</taxon>
        <taxon>Glomerellales</taxon>
        <taxon>Glomerellaceae</taxon>
        <taxon>Colletotrichum</taxon>
        <taxon>Colletotrichum destructivum species complex</taxon>
    </lineage>
</organism>
<dbReference type="HOGENOM" id="CLU_2670944_0_0_1"/>
<dbReference type="AlphaFoldDB" id="H1VY84"/>
<evidence type="ECO:0000313" key="2">
    <source>
        <dbReference type="EMBL" id="CCF45196.1"/>
    </source>
</evidence>
<evidence type="ECO:0000313" key="3">
    <source>
        <dbReference type="Proteomes" id="UP000007174"/>
    </source>
</evidence>
<dbReference type="EMBL" id="CACQ02007517">
    <property type="protein sequence ID" value="CCF45196.1"/>
    <property type="molecule type" value="Genomic_DNA"/>
</dbReference>
<sequence>MVEILQHITEKPNWDSFACRKAVESQLSLSRDECKLAGARVSASSTSRPAQPPFRQPNVRKDCSYPVSKRHQLYS</sequence>
<gene>
    <name evidence="2" type="ORF">CH063_14355</name>
</gene>
<name>H1VY84_COLHI</name>